<evidence type="ECO:0000313" key="5">
    <source>
        <dbReference type="Proteomes" id="UP001652623"/>
    </source>
</evidence>
<dbReference type="SUPFAM" id="SSF53335">
    <property type="entry name" value="S-adenosyl-L-methionine-dependent methyltransferases"/>
    <property type="match status" value="1"/>
</dbReference>
<evidence type="ECO:0000256" key="3">
    <source>
        <dbReference type="ARBA" id="ARBA00022723"/>
    </source>
</evidence>
<dbReference type="InterPro" id="IPR029063">
    <property type="entry name" value="SAM-dependent_MTases_sf"/>
</dbReference>
<evidence type="ECO:0000256" key="4">
    <source>
        <dbReference type="ARBA" id="ARBA00022842"/>
    </source>
</evidence>
<gene>
    <name evidence="6" type="primary">LOC107418708</name>
</gene>
<dbReference type="Gene3D" id="1.10.1200.270">
    <property type="entry name" value="Methyltransferase, alpha-helical capping domain"/>
    <property type="match status" value="1"/>
</dbReference>
<dbReference type="Gene3D" id="3.40.50.150">
    <property type="entry name" value="Vaccinia Virus protein VP39"/>
    <property type="match status" value="1"/>
</dbReference>
<keyword evidence="4" id="KW-0460">Magnesium</keyword>
<dbReference type="GeneID" id="107418708"/>
<evidence type="ECO:0000256" key="1">
    <source>
        <dbReference type="ARBA" id="ARBA00022603"/>
    </source>
</evidence>
<keyword evidence="3" id="KW-0479">Metal-binding</keyword>
<protein>
    <submittedName>
        <fullName evidence="6">Loganic acid O-methyltransferase</fullName>
    </submittedName>
</protein>
<reference evidence="5" key="1">
    <citation type="submission" date="2025-05" db="UniProtKB">
        <authorList>
            <consortium name="RefSeq"/>
        </authorList>
    </citation>
    <scope>NUCLEOTIDE SEQUENCE [LARGE SCALE GENOMIC DNA]</scope>
</reference>
<reference evidence="6" key="2">
    <citation type="submission" date="2025-08" db="UniProtKB">
        <authorList>
            <consortium name="RefSeq"/>
        </authorList>
    </citation>
    <scope>IDENTIFICATION</scope>
    <source>
        <tissue evidence="6">Seedling</tissue>
    </source>
</reference>
<dbReference type="RefSeq" id="XP_048329770.1">
    <property type="nucleotide sequence ID" value="XM_048473813.2"/>
</dbReference>
<organism evidence="5 6">
    <name type="scientific">Ziziphus jujuba</name>
    <name type="common">Chinese jujube</name>
    <name type="synonym">Ziziphus sativa</name>
    <dbReference type="NCBI Taxonomy" id="326968"/>
    <lineage>
        <taxon>Eukaryota</taxon>
        <taxon>Viridiplantae</taxon>
        <taxon>Streptophyta</taxon>
        <taxon>Embryophyta</taxon>
        <taxon>Tracheophyta</taxon>
        <taxon>Spermatophyta</taxon>
        <taxon>Magnoliopsida</taxon>
        <taxon>eudicotyledons</taxon>
        <taxon>Gunneridae</taxon>
        <taxon>Pentapetalae</taxon>
        <taxon>rosids</taxon>
        <taxon>fabids</taxon>
        <taxon>Rosales</taxon>
        <taxon>Rhamnaceae</taxon>
        <taxon>Paliureae</taxon>
        <taxon>Ziziphus</taxon>
    </lineage>
</organism>
<dbReference type="Proteomes" id="UP001652623">
    <property type="component" value="Chromosome 2"/>
</dbReference>
<evidence type="ECO:0000313" key="6">
    <source>
        <dbReference type="RefSeq" id="XP_048329770.1"/>
    </source>
</evidence>
<name>A0ABM3IJJ0_ZIZJJ</name>
<accession>A0ABM3IJJ0</accession>
<evidence type="ECO:0000256" key="2">
    <source>
        <dbReference type="ARBA" id="ARBA00022679"/>
    </source>
</evidence>
<keyword evidence="2" id="KW-0808">Transferase</keyword>
<dbReference type="Pfam" id="PF03492">
    <property type="entry name" value="Methyltransf_7"/>
    <property type="match status" value="1"/>
</dbReference>
<keyword evidence="1" id="KW-0489">Methyltransferase</keyword>
<dbReference type="InterPro" id="IPR005299">
    <property type="entry name" value="MeTrfase_7"/>
</dbReference>
<sequence>MAAESFPMIGGDGPYSYSKNSNLQREAAENAREMLVSAIVENLDIEKELCPISNTFTIADLGCSTGPNTFIAVQNIIEAVSQAFQTKNQSQIPDFQVYFSDHVSNDFNILFANLPKDGKYFAAGVPGSFHGRLFPKASLSFVYSSYALQWLSKAPQELRDSNLPAFNKGKIFYTNAADEVGQAYFGQYSEDLLCFLDARAQELTPGGLMALLIPGRPDATLPANSSLGPIFEPFESCLVDMANEGLISKDKIDTFNLPMYSPSPEELRKLIQKNGCFEIVKLDEQPGGSVPLPSAEGCRAGLETLISNHFGSEIIEQFFDRYAKKVEGRPPLNSAIDGVGPGLFILLKRNL</sequence>
<dbReference type="PANTHER" id="PTHR31009">
    <property type="entry name" value="S-ADENOSYL-L-METHIONINE:CARBOXYL METHYLTRANSFERASE FAMILY PROTEIN"/>
    <property type="match status" value="1"/>
</dbReference>
<proteinExistence type="predicted"/>
<dbReference type="InterPro" id="IPR042086">
    <property type="entry name" value="MeTrfase_capping"/>
</dbReference>
<keyword evidence="5" id="KW-1185">Reference proteome</keyword>